<evidence type="ECO:0000256" key="1">
    <source>
        <dbReference type="SAM" id="Phobius"/>
    </source>
</evidence>
<reference evidence="2 3" key="1">
    <citation type="submission" date="2019-05" db="EMBL/GenBank/DDBJ databases">
        <authorList>
            <consortium name="Science for Life Laboratories"/>
        </authorList>
    </citation>
    <scope>NUCLEOTIDE SEQUENCE [LARGE SCALE GENOMIC DNA]</scope>
    <source>
        <strain evidence="2">Soil9</strain>
    </source>
</reference>
<dbReference type="EMBL" id="LR593886">
    <property type="protein sequence ID" value="VTR95804.1"/>
    <property type="molecule type" value="Genomic_DNA"/>
</dbReference>
<dbReference type="AlphaFoldDB" id="A0A6P2D6P2"/>
<keyword evidence="3" id="KW-1185">Reference proteome</keyword>
<sequence>MNPDRPEHVTLIPFAAAFVPFAVLVSAALVVPEFGRELDLGRTRLTIWATTILLLPAVVLYPFRSVGRTTANLAHLYWTVALAAYLFHVWWAVAVVFDGITETVRGQGTLIAGVNFFLTGVWGIDAALLWAVPRPGPILVGTRLVARVFIFLVFAYTLLVLRGGAAQVLGAVFTVLAVVALTARMLAHSPAPEPAPAPPARHA</sequence>
<organism evidence="2 3">
    <name type="scientific">Gemmata massiliana</name>
    <dbReference type="NCBI Taxonomy" id="1210884"/>
    <lineage>
        <taxon>Bacteria</taxon>
        <taxon>Pseudomonadati</taxon>
        <taxon>Planctomycetota</taxon>
        <taxon>Planctomycetia</taxon>
        <taxon>Gemmatales</taxon>
        <taxon>Gemmataceae</taxon>
        <taxon>Gemmata</taxon>
    </lineage>
</organism>
<feature type="transmembrane region" description="Helical" evidence="1">
    <location>
        <begin position="75"/>
        <end position="97"/>
    </location>
</feature>
<dbReference type="RefSeq" id="WP_162670171.1">
    <property type="nucleotide sequence ID" value="NZ_LR593886.1"/>
</dbReference>
<feature type="transmembrane region" description="Helical" evidence="1">
    <location>
        <begin position="168"/>
        <end position="187"/>
    </location>
</feature>
<feature type="transmembrane region" description="Helical" evidence="1">
    <location>
        <begin position="109"/>
        <end position="132"/>
    </location>
</feature>
<gene>
    <name evidence="2" type="ORF">SOIL9_19100</name>
</gene>
<feature type="transmembrane region" description="Helical" evidence="1">
    <location>
        <begin position="12"/>
        <end position="31"/>
    </location>
</feature>
<evidence type="ECO:0000313" key="3">
    <source>
        <dbReference type="Proteomes" id="UP000464178"/>
    </source>
</evidence>
<accession>A0A6P2D6P2</accession>
<keyword evidence="1" id="KW-0472">Membrane</keyword>
<dbReference type="Proteomes" id="UP000464178">
    <property type="component" value="Chromosome"/>
</dbReference>
<dbReference type="KEGG" id="gms:SOIL9_19100"/>
<feature type="transmembrane region" description="Helical" evidence="1">
    <location>
        <begin position="144"/>
        <end position="161"/>
    </location>
</feature>
<name>A0A6P2D6P2_9BACT</name>
<evidence type="ECO:0000313" key="2">
    <source>
        <dbReference type="EMBL" id="VTR95804.1"/>
    </source>
</evidence>
<keyword evidence="1" id="KW-0812">Transmembrane</keyword>
<protein>
    <submittedName>
        <fullName evidence="2">Uncharacterized protein</fullName>
    </submittedName>
</protein>
<feature type="transmembrane region" description="Helical" evidence="1">
    <location>
        <begin position="43"/>
        <end position="63"/>
    </location>
</feature>
<keyword evidence="1" id="KW-1133">Transmembrane helix</keyword>
<proteinExistence type="predicted"/>